<sequence>MTGGTDATNIILLGPPGAGKGTQASRLVESRGMVQLSTGDILRAAVKAGTEVGKLADEIMKAGKLFPDELMAEILGEHLDGIPLDKGVIFDGYPRTEKQAELLDSLLGTRGRKLGYVIELVVDEDALVDRITGRFTCAQCGEGYHDRYKPTKLTGVCDKCGSTEFKRRPDDNEETVRTRMAEYRAKTAPILPIYAARGLVRHVDGMAEMDVVTAAIAAILDGATAEPAKQA</sequence>
<comment type="pathway">
    <text evidence="5">Purine metabolism; AMP biosynthesis via salvage pathway; AMP from ADP: step 1/1.</text>
</comment>
<dbReference type="InterPro" id="IPR027417">
    <property type="entry name" value="P-loop_NTPase"/>
</dbReference>
<dbReference type="AlphaFoldDB" id="A0A501XPF9"/>
<evidence type="ECO:0000256" key="3">
    <source>
        <dbReference type="ARBA" id="ARBA00022741"/>
    </source>
</evidence>
<organism evidence="9 10">
    <name type="scientific">Sandaracinobacter neustonicus</name>
    <dbReference type="NCBI Taxonomy" id="1715348"/>
    <lineage>
        <taxon>Bacteria</taxon>
        <taxon>Pseudomonadati</taxon>
        <taxon>Pseudomonadota</taxon>
        <taxon>Alphaproteobacteria</taxon>
        <taxon>Sphingomonadales</taxon>
        <taxon>Sphingosinicellaceae</taxon>
        <taxon>Sandaracinobacter</taxon>
    </lineage>
</organism>
<feature type="binding site" evidence="5">
    <location>
        <position position="160"/>
    </location>
    <ligand>
        <name>Zn(2+)</name>
        <dbReference type="ChEBI" id="CHEBI:29105"/>
        <note>structural</note>
    </ligand>
</feature>
<feature type="binding site" evidence="5">
    <location>
        <position position="137"/>
    </location>
    <ligand>
        <name>Zn(2+)</name>
        <dbReference type="ChEBI" id="CHEBI:29105"/>
        <note>structural</note>
    </ligand>
</feature>
<dbReference type="HAMAP" id="MF_00235">
    <property type="entry name" value="Adenylate_kinase_Adk"/>
    <property type="match status" value="1"/>
</dbReference>
<dbReference type="FunFam" id="3.40.50.300:FF:000106">
    <property type="entry name" value="Adenylate kinase mitochondrial"/>
    <property type="match status" value="1"/>
</dbReference>
<comment type="similarity">
    <text evidence="5 6">Belongs to the adenylate kinase family.</text>
</comment>
<dbReference type="NCBIfam" id="TIGR01351">
    <property type="entry name" value="adk"/>
    <property type="match status" value="1"/>
</dbReference>
<dbReference type="GO" id="GO:0044209">
    <property type="term" value="P:AMP salvage"/>
    <property type="evidence" value="ECO:0007669"/>
    <property type="project" value="UniProtKB-UniRule"/>
</dbReference>
<accession>A0A501XPF9</accession>
<dbReference type="GO" id="GO:0005524">
    <property type="term" value="F:ATP binding"/>
    <property type="evidence" value="ECO:0007669"/>
    <property type="project" value="UniProtKB-UniRule"/>
</dbReference>
<comment type="caution">
    <text evidence="5">Lacks conserved residue(s) required for the propagation of feature annotation.</text>
</comment>
<dbReference type="NCBIfam" id="NF011100">
    <property type="entry name" value="PRK14527.1"/>
    <property type="match status" value="1"/>
</dbReference>
<keyword evidence="2 5" id="KW-0545">Nucleotide biosynthesis</keyword>
<dbReference type="NCBIfam" id="NF001381">
    <property type="entry name" value="PRK00279.1-3"/>
    <property type="match status" value="1"/>
</dbReference>
<feature type="binding site" evidence="5">
    <location>
        <position position="134"/>
    </location>
    <ligand>
        <name>ATP</name>
        <dbReference type="ChEBI" id="CHEBI:30616"/>
    </ligand>
</feature>
<dbReference type="GO" id="GO:0008270">
    <property type="term" value="F:zinc ion binding"/>
    <property type="evidence" value="ECO:0007669"/>
    <property type="project" value="UniProtKB-UniRule"/>
</dbReference>
<dbReference type="SUPFAM" id="SSF57774">
    <property type="entry name" value="Microbial and mitochondrial ADK, insert 'zinc finger' domain"/>
    <property type="match status" value="1"/>
</dbReference>
<proteinExistence type="inferred from homology"/>
<dbReference type="CDD" id="cd01428">
    <property type="entry name" value="ADK"/>
    <property type="match status" value="1"/>
</dbReference>
<keyword evidence="1 5" id="KW-0808">Transferase</keyword>
<keyword evidence="5" id="KW-0963">Cytoplasm</keyword>
<comment type="domain">
    <text evidence="5">Consists of three domains, a large central CORE domain and two small peripheral domains, NMPbind and LID, which undergo movements during catalysis. The LID domain closes over the site of phosphoryl transfer upon ATP binding. Assembling and dissambling the active center during each catalytic cycle provides an effective means to prevent ATP hydrolysis. Some bacteria have evolved a zinc-coordinating structure that stabilizes the LID domain.</text>
</comment>
<keyword evidence="10" id="KW-1185">Reference proteome</keyword>
<keyword evidence="5 7" id="KW-0067">ATP-binding</keyword>
<comment type="caution">
    <text evidence="9">The sequence shown here is derived from an EMBL/GenBank/DDBJ whole genome shotgun (WGS) entry which is preliminary data.</text>
</comment>
<name>A0A501XPF9_9SPHN</name>
<feature type="binding site" evidence="5">
    <location>
        <position position="157"/>
    </location>
    <ligand>
        <name>Zn(2+)</name>
        <dbReference type="ChEBI" id="CHEBI:29105"/>
        <note>structural</note>
    </ligand>
</feature>
<feature type="binding site" evidence="5">
    <location>
        <position position="168"/>
    </location>
    <ligand>
        <name>AMP</name>
        <dbReference type="ChEBI" id="CHEBI:456215"/>
    </ligand>
</feature>
<evidence type="ECO:0000256" key="2">
    <source>
        <dbReference type="ARBA" id="ARBA00022727"/>
    </source>
</evidence>
<keyword evidence="4 5" id="KW-0418">Kinase</keyword>
<dbReference type="UniPathway" id="UPA00588">
    <property type="reaction ID" value="UER00649"/>
</dbReference>
<evidence type="ECO:0000256" key="1">
    <source>
        <dbReference type="ARBA" id="ARBA00022679"/>
    </source>
</evidence>
<feature type="binding site" evidence="5">
    <location>
        <position position="99"/>
    </location>
    <ligand>
        <name>AMP</name>
        <dbReference type="ChEBI" id="CHEBI:456215"/>
    </ligand>
</feature>
<dbReference type="Gene3D" id="3.40.50.300">
    <property type="entry name" value="P-loop containing nucleotide triphosphate hydrolases"/>
    <property type="match status" value="1"/>
</dbReference>
<dbReference type="OrthoDB" id="9805030at2"/>
<gene>
    <name evidence="5" type="primary">adk</name>
    <name evidence="9" type="ORF">FJQ54_06935</name>
</gene>
<feature type="binding site" evidence="5">
    <location>
        <begin position="92"/>
        <end position="95"/>
    </location>
    <ligand>
        <name>AMP</name>
        <dbReference type="ChEBI" id="CHEBI:456215"/>
    </ligand>
</feature>
<evidence type="ECO:0000256" key="6">
    <source>
        <dbReference type="RuleBase" id="RU003330"/>
    </source>
</evidence>
<keyword evidence="3 5" id="KW-0547">Nucleotide-binding</keyword>
<evidence type="ECO:0000256" key="7">
    <source>
        <dbReference type="RuleBase" id="RU003331"/>
    </source>
</evidence>
<dbReference type="GO" id="GO:0004017">
    <property type="term" value="F:AMP kinase activity"/>
    <property type="evidence" value="ECO:0007669"/>
    <property type="project" value="UniProtKB-UniRule"/>
</dbReference>
<feature type="domain" description="Adenylate kinase active site lid" evidence="8">
    <location>
        <begin position="134"/>
        <end position="170"/>
    </location>
</feature>
<keyword evidence="5" id="KW-0862">Zinc</keyword>
<feature type="binding site" evidence="5">
    <location>
        <position position="179"/>
    </location>
    <ligand>
        <name>AMP</name>
        <dbReference type="ChEBI" id="CHEBI:456215"/>
    </ligand>
</feature>
<evidence type="ECO:0000313" key="10">
    <source>
        <dbReference type="Proteomes" id="UP000319897"/>
    </source>
</evidence>
<dbReference type="EMBL" id="VFSU01000019">
    <property type="protein sequence ID" value="TPE62325.1"/>
    <property type="molecule type" value="Genomic_DNA"/>
</dbReference>
<dbReference type="RefSeq" id="WP_140927751.1">
    <property type="nucleotide sequence ID" value="NZ_VFSU01000019.1"/>
</dbReference>
<comment type="catalytic activity">
    <reaction evidence="5 7">
        <text>AMP + ATP = 2 ADP</text>
        <dbReference type="Rhea" id="RHEA:12973"/>
        <dbReference type="ChEBI" id="CHEBI:30616"/>
        <dbReference type="ChEBI" id="CHEBI:456215"/>
        <dbReference type="ChEBI" id="CHEBI:456216"/>
        <dbReference type="EC" id="2.7.4.3"/>
    </reaction>
</comment>
<comment type="subcellular location">
    <subcellularLocation>
        <location evidence="5 7">Cytoplasm</location>
    </subcellularLocation>
</comment>
<dbReference type="Pfam" id="PF05191">
    <property type="entry name" value="ADK_lid"/>
    <property type="match status" value="1"/>
</dbReference>
<feature type="binding site" evidence="5">
    <location>
        <position position="140"/>
    </location>
    <ligand>
        <name>Zn(2+)</name>
        <dbReference type="ChEBI" id="CHEBI:29105"/>
        <note>structural</note>
    </ligand>
</feature>
<feature type="binding site" evidence="5">
    <location>
        <position position="38"/>
    </location>
    <ligand>
        <name>AMP</name>
        <dbReference type="ChEBI" id="CHEBI:456215"/>
    </ligand>
</feature>
<dbReference type="GO" id="GO:0005737">
    <property type="term" value="C:cytoplasm"/>
    <property type="evidence" value="ECO:0007669"/>
    <property type="project" value="UniProtKB-SubCell"/>
</dbReference>
<feature type="binding site" evidence="5">
    <location>
        <position position="43"/>
    </location>
    <ligand>
        <name>AMP</name>
        <dbReference type="ChEBI" id="CHEBI:456215"/>
    </ligand>
</feature>
<evidence type="ECO:0000256" key="4">
    <source>
        <dbReference type="ARBA" id="ARBA00022777"/>
    </source>
</evidence>
<dbReference type="SUPFAM" id="SSF52540">
    <property type="entry name" value="P-loop containing nucleoside triphosphate hydrolases"/>
    <property type="match status" value="1"/>
</dbReference>
<dbReference type="PROSITE" id="PS00113">
    <property type="entry name" value="ADENYLATE_KINASE"/>
    <property type="match status" value="1"/>
</dbReference>
<feature type="binding site" evidence="5">
    <location>
        <begin position="17"/>
        <end position="22"/>
    </location>
    <ligand>
        <name>ATP</name>
        <dbReference type="ChEBI" id="CHEBI:30616"/>
    </ligand>
</feature>
<reference evidence="9 10" key="1">
    <citation type="submission" date="2019-06" db="EMBL/GenBank/DDBJ databases">
        <authorList>
            <person name="Lee I."/>
            <person name="Jang G.I."/>
            <person name="Hwang C.Y."/>
        </authorList>
    </citation>
    <scope>NUCLEOTIDE SEQUENCE [LARGE SCALE GENOMIC DNA]</scope>
    <source>
        <strain evidence="9 10">PAMC 28131</strain>
    </source>
</reference>
<comment type="subunit">
    <text evidence="5 7">Monomer.</text>
</comment>
<evidence type="ECO:0000256" key="5">
    <source>
        <dbReference type="HAMAP-Rule" id="MF_00235"/>
    </source>
</evidence>
<dbReference type="InterPro" id="IPR036193">
    <property type="entry name" value="ADK_active_lid_dom_sf"/>
</dbReference>
<dbReference type="InterPro" id="IPR007862">
    <property type="entry name" value="Adenylate_kinase_lid-dom"/>
</dbReference>
<feature type="region of interest" description="NMP" evidence="5">
    <location>
        <begin position="37"/>
        <end position="66"/>
    </location>
</feature>
<dbReference type="Pfam" id="PF00406">
    <property type="entry name" value="ADK"/>
    <property type="match status" value="1"/>
</dbReference>
<feature type="binding site" evidence="5">
    <location>
        <position position="207"/>
    </location>
    <ligand>
        <name>ATP</name>
        <dbReference type="ChEBI" id="CHEBI:30616"/>
    </ligand>
</feature>
<dbReference type="InterPro" id="IPR006259">
    <property type="entry name" value="Adenyl_kin_sub"/>
</dbReference>
<keyword evidence="5" id="KW-0479">Metal-binding</keyword>
<dbReference type="InterPro" id="IPR000850">
    <property type="entry name" value="Adenylat/UMP-CMP_kin"/>
</dbReference>
<dbReference type="InterPro" id="IPR033690">
    <property type="entry name" value="Adenylat_kinase_CS"/>
</dbReference>
<comment type="function">
    <text evidence="5">Catalyzes the reversible transfer of the terminal phosphate group between ATP and AMP. Plays an important role in cellular energy homeostasis and in adenine nucleotide metabolism.</text>
</comment>
<evidence type="ECO:0000259" key="8">
    <source>
        <dbReference type="Pfam" id="PF05191"/>
    </source>
</evidence>
<evidence type="ECO:0000313" key="9">
    <source>
        <dbReference type="EMBL" id="TPE62325.1"/>
    </source>
</evidence>
<dbReference type="PRINTS" id="PR00094">
    <property type="entry name" value="ADENYLTKNASE"/>
</dbReference>
<dbReference type="PANTHER" id="PTHR23359">
    <property type="entry name" value="NUCLEOTIDE KINASE"/>
    <property type="match status" value="1"/>
</dbReference>
<dbReference type="EC" id="2.7.4.3" evidence="5 7"/>
<dbReference type="Proteomes" id="UP000319897">
    <property type="component" value="Unassembled WGS sequence"/>
</dbReference>
<protein>
    <recommendedName>
        <fullName evidence="5 7">Adenylate kinase</fullName>
        <shortName evidence="5">AK</shortName>
        <ecNumber evidence="5 7">2.7.4.3</ecNumber>
    </recommendedName>
    <alternativeName>
        <fullName evidence="5">ATP-AMP transphosphorylase</fullName>
    </alternativeName>
    <alternativeName>
        <fullName evidence="5">ATP:AMP phosphotransferase</fullName>
    </alternativeName>
    <alternativeName>
        <fullName evidence="5">Adenylate monophosphate kinase</fullName>
    </alternativeName>
</protein>